<evidence type="ECO:0000256" key="2">
    <source>
        <dbReference type="ARBA" id="ARBA00022737"/>
    </source>
</evidence>
<dbReference type="Pfam" id="PF23598">
    <property type="entry name" value="LRR_14"/>
    <property type="match status" value="1"/>
</dbReference>
<name>A0A8J9Z8K9_BRALA</name>
<dbReference type="Gene3D" id="1.10.533.10">
    <property type="entry name" value="Death Domain, Fas"/>
    <property type="match status" value="2"/>
</dbReference>
<dbReference type="PROSITE" id="PS50088">
    <property type="entry name" value="ANK_REPEAT"/>
    <property type="match status" value="2"/>
</dbReference>
<feature type="repeat" description="ANK" evidence="3">
    <location>
        <begin position="69"/>
        <end position="101"/>
    </location>
</feature>
<dbReference type="SUPFAM" id="SSF52058">
    <property type="entry name" value="L domain-like"/>
    <property type="match status" value="1"/>
</dbReference>
<dbReference type="PROSITE" id="PS51450">
    <property type="entry name" value="LRR"/>
    <property type="match status" value="2"/>
</dbReference>
<accession>A0A8J9Z8K9</accession>
<gene>
    <name evidence="6" type="primary">LRRIQ4</name>
    <name evidence="6" type="ORF">BLAG_LOCUS10817</name>
</gene>
<dbReference type="InterPro" id="IPR003591">
    <property type="entry name" value="Leu-rich_rpt_typical-subtyp"/>
</dbReference>
<dbReference type="Pfam" id="PF13855">
    <property type="entry name" value="LRR_8"/>
    <property type="match status" value="1"/>
</dbReference>
<dbReference type="SMART" id="SM00248">
    <property type="entry name" value="ANK"/>
    <property type="match status" value="2"/>
</dbReference>
<dbReference type="InterPro" id="IPR011029">
    <property type="entry name" value="DEATH-like_dom_sf"/>
</dbReference>
<dbReference type="GO" id="GO:0007165">
    <property type="term" value="P:signal transduction"/>
    <property type="evidence" value="ECO:0007669"/>
    <property type="project" value="InterPro"/>
</dbReference>
<dbReference type="Proteomes" id="UP000838412">
    <property type="component" value="Chromosome 17"/>
</dbReference>
<dbReference type="InterPro" id="IPR036388">
    <property type="entry name" value="WH-like_DNA-bd_sf"/>
</dbReference>
<dbReference type="GO" id="GO:0009966">
    <property type="term" value="P:regulation of signal transduction"/>
    <property type="evidence" value="ECO:0007669"/>
    <property type="project" value="UniProtKB-ARBA"/>
</dbReference>
<dbReference type="SMART" id="SM00369">
    <property type="entry name" value="LRR_TYP"/>
    <property type="match status" value="9"/>
</dbReference>
<feature type="compositionally biased region" description="Basic and acidic residues" evidence="4">
    <location>
        <begin position="526"/>
        <end position="541"/>
    </location>
</feature>
<keyword evidence="1" id="KW-0433">Leucine-rich repeat</keyword>
<dbReference type="InterPro" id="IPR000488">
    <property type="entry name" value="Death_dom"/>
</dbReference>
<dbReference type="EMBL" id="OV696702">
    <property type="protein sequence ID" value="CAH1249854.1"/>
    <property type="molecule type" value="Genomic_DNA"/>
</dbReference>
<dbReference type="SUPFAM" id="SSF52540">
    <property type="entry name" value="P-loop containing nucleoside triphosphate hydrolases"/>
    <property type="match status" value="1"/>
</dbReference>
<protein>
    <submittedName>
        <fullName evidence="6">LRRIQ4 protein</fullName>
    </submittedName>
</protein>
<dbReference type="InterPro" id="IPR027417">
    <property type="entry name" value="P-loop_NTPase"/>
</dbReference>
<dbReference type="Gene3D" id="3.80.10.10">
    <property type="entry name" value="Ribonuclease Inhibitor"/>
    <property type="match status" value="2"/>
</dbReference>
<dbReference type="PANTHER" id="PTHR14389">
    <property type="entry name" value="SI:CH1073-475A24.1"/>
    <property type="match status" value="1"/>
</dbReference>
<dbReference type="InterPro" id="IPR036770">
    <property type="entry name" value="Ankyrin_rpt-contain_sf"/>
</dbReference>
<dbReference type="Gene3D" id="1.25.40.20">
    <property type="entry name" value="Ankyrin repeat-containing domain"/>
    <property type="match status" value="1"/>
</dbReference>
<feature type="region of interest" description="Disordered" evidence="4">
    <location>
        <begin position="690"/>
        <end position="758"/>
    </location>
</feature>
<dbReference type="InterPro" id="IPR002110">
    <property type="entry name" value="Ankyrin_rpt"/>
</dbReference>
<evidence type="ECO:0000259" key="5">
    <source>
        <dbReference type="PROSITE" id="PS50017"/>
    </source>
</evidence>
<dbReference type="SUPFAM" id="SSF48403">
    <property type="entry name" value="Ankyrin repeat"/>
    <property type="match status" value="1"/>
</dbReference>
<feature type="domain" description="Death" evidence="5">
    <location>
        <begin position="1337"/>
        <end position="1414"/>
    </location>
</feature>
<dbReference type="PROSITE" id="PS50297">
    <property type="entry name" value="ANK_REP_REGION"/>
    <property type="match status" value="2"/>
</dbReference>
<feature type="compositionally biased region" description="Basic and acidic residues" evidence="4">
    <location>
        <begin position="741"/>
        <end position="758"/>
    </location>
</feature>
<sequence length="1414" mass="159826">MEEKEQELRDAAGRGDKVRVQQLLAEGVYVNAEDSNELTALHFAAGNGHAETAQALLTAGADVNARSNFNFTPLHEAANDGHAECVKVLLKAGANTVIKEQFGNTAEERAKQEDVLHVFQLFKVSPKYTPLQPKVVSDLLTIDLSGKGLTSVPAEVFDAKNVERLVLSDNRLTSISEEIGQLQKLRDLQLDNNLLTQLPQAITTLPDLQHIDLSDNRLKEIPDVVCSLLQLKTLYVGSNPLKCLPDKISQLTGLRRLEIDSCRFDEFPRQVLQLEGLVRLRMANWAGEGKPSPVPEDIGRLKNLHTLYLDNSGLDSLPDGVGELGQLTHLDISRNRFTSVPEQIMNLPNIGELILNNNRISHLPLALNQLAQLYIIEIGGNPLTYPPPDVCEKGAAAIMDFLRREVKEKEDKELGKLFFRLSQKVTQRPEVEALAAVAGLKADERITILESRNQIPSFQAHNVLVKWMEKDREASMDKLQQELRDIGMGGLAEEVGRIKAERLKRPADASGGPPAKRQAAGGSSVGHKEEQQTKEKMKQAEQKLVQMQHHSETQQAMVNSLRAEVTRLTDKEERAQKVAEQRPRGQVGFPRASVPTEVEMGGPEMLVLYEKACKEGTTEVYHIRLILVGKHGNGKTSLTNSFLQLEFNKDEKSTDGIVIIPCLMTGKEQWQITEGTKDQQFAHAVGMEMKKMKEKEKPSAPKKTTGDKKPKEAPEVKPVLASSIDTDHTDHVDVPTVTKPSGERAARKQETTERRAGRSEDYALATRFAFGKDDLSKLVGSKEQPAMSIWDFAGHDVYYSSHHVFYSHYAIFILTLNLTKSLSDPLEPWDGSCAEALQLKTEADVVDYHLEAIQAHTMPSMSVGGLEENQEQGPPVIVVGTRKDQVKEEEIKDIFAKLRDHFRGKAIGKHVDDKYFAIDNTMRDPEDPELSDLRHHILKVAQQQNHMGRRIPISWLELKSKLMEMEKQGRKYCSLQDVINAIDSSRVPEGFTPEENAVIILRFFHLCGDILFFNTMELRNFVVLDPQWFLDVQKTIITIPQFRDPEVKGKWERLESTGVLEDSLIKHMWSSTKRQEELKCDLIKHKAELLKMMEQFDLVLKCSTESKDKAGGVTPSSESTTYFVPSLLTTVKDRERLHPKGTKCSKPIFVVFDDKFFPVGVYHRLVIASMRRYNKRKPLAYARCARFITSKKQTFVITKEAHYLKVELLSSEKEESACFSHGPSIRQYLDEDLREIINKWIPGIRYKWCLQCCCASHKERELDASSFIPITSVTEWFKDEEVDCDTFAAATTAIQDIGLAQWFQSPHAGQINRAMQQERSTVVHSSGEDIRRHFYFIKENVSVQWRDLAFFLGFRRPDIDTIQYKPANRDAKDCCMDMLEQWRRRRGDAATLQVLLQALTEAGLQDVVDQLNIM</sequence>
<dbReference type="Pfam" id="PF12796">
    <property type="entry name" value="Ank_2"/>
    <property type="match status" value="1"/>
</dbReference>
<evidence type="ECO:0000256" key="4">
    <source>
        <dbReference type="SAM" id="MobiDB-lite"/>
    </source>
</evidence>
<dbReference type="SMART" id="SM00364">
    <property type="entry name" value="LRR_BAC"/>
    <property type="match status" value="4"/>
</dbReference>
<evidence type="ECO:0000313" key="7">
    <source>
        <dbReference type="Proteomes" id="UP000838412"/>
    </source>
</evidence>
<dbReference type="InterPro" id="IPR032675">
    <property type="entry name" value="LRR_dom_sf"/>
</dbReference>
<reference evidence="6" key="1">
    <citation type="submission" date="2022-01" db="EMBL/GenBank/DDBJ databases">
        <authorList>
            <person name="Braso-Vives M."/>
        </authorList>
    </citation>
    <scope>NUCLEOTIDE SEQUENCE</scope>
</reference>
<dbReference type="Gene3D" id="3.40.50.300">
    <property type="entry name" value="P-loop containing nucleotide triphosphate hydrolases"/>
    <property type="match status" value="1"/>
</dbReference>
<dbReference type="CDD" id="cd01670">
    <property type="entry name" value="Death"/>
    <property type="match status" value="2"/>
</dbReference>
<organism evidence="6 7">
    <name type="scientific">Branchiostoma lanceolatum</name>
    <name type="common">Common lancelet</name>
    <name type="synonym">Amphioxus lanceolatum</name>
    <dbReference type="NCBI Taxonomy" id="7740"/>
    <lineage>
        <taxon>Eukaryota</taxon>
        <taxon>Metazoa</taxon>
        <taxon>Chordata</taxon>
        <taxon>Cephalochordata</taxon>
        <taxon>Leptocardii</taxon>
        <taxon>Amphioxiformes</taxon>
        <taxon>Branchiostomatidae</taxon>
        <taxon>Branchiostoma</taxon>
    </lineage>
</organism>
<feature type="domain" description="Death" evidence="5">
    <location>
        <begin position="459"/>
        <end position="499"/>
    </location>
</feature>
<dbReference type="InterPro" id="IPR001611">
    <property type="entry name" value="Leu-rich_rpt"/>
</dbReference>
<evidence type="ECO:0000256" key="1">
    <source>
        <dbReference type="ARBA" id="ARBA00022614"/>
    </source>
</evidence>
<evidence type="ECO:0000256" key="3">
    <source>
        <dbReference type="PROSITE-ProRule" id="PRU00023"/>
    </source>
</evidence>
<dbReference type="Pfam" id="PF16095">
    <property type="entry name" value="COR-A"/>
    <property type="match status" value="1"/>
</dbReference>
<keyword evidence="3" id="KW-0040">ANK repeat</keyword>
<feature type="region of interest" description="Disordered" evidence="4">
    <location>
        <begin position="503"/>
        <end position="554"/>
    </location>
</feature>
<dbReference type="InterPro" id="IPR032171">
    <property type="entry name" value="COR-A"/>
</dbReference>
<feature type="repeat" description="ANK" evidence="3">
    <location>
        <begin position="36"/>
        <end position="68"/>
    </location>
</feature>
<dbReference type="Pfam" id="PF00531">
    <property type="entry name" value="Death"/>
    <property type="match status" value="1"/>
</dbReference>
<dbReference type="OrthoDB" id="10050081at2759"/>
<dbReference type="InterPro" id="IPR055414">
    <property type="entry name" value="LRR_R13L4/SHOC2-like"/>
</dbReference>
<proteinExistence type="predicted"/>
<dbReference type="PANTHER" id="PTHR14389:SF3">
    <property type="entry name" value="PROTEIN FAM111A-LIKE"/>
    <property type="match status" value="1"/>
</dbReference>
<dbReference type="PROSITE" id="PS50017">
    <property type="entry name" value="DEATH_DOMAIN"/>
    <property type="match status" value="2"/>
</dbReference>
<keyword evidence="7" id="KW-1185">Reference proteome</keyword>
<feature type="compositionally biased region" description="Basic and acidic residues" evidence="4">
    <location>
        <begin position="690"/>
        <end position="715"/>
    </location>
</feature>
<evidence type="ECO:0000313" key="6">
    <source>
        <dbReference type="EMBL" id="CAH1249854.1"/>
    </source>
</evidence>
<dbReference type="SUPFAM" id="SSF47986">
    <property type="entry name" value="DEATH domain"/>
    <property type="match status" value="1"/>
</dbReference>
<keyword evidence="2" id="KW-0677">Repeat</keyword>
<dbReference type="Gene3D" id="1.10.10.10">
    <property type="entry name" value="Winged helix-like DNA-binding domain superfamily/Winged helix DNA-binding domain"/>
    <property type="match status" value="1"/>
</dbReference>